<name>A0ABT3FRN4_9BACT</name>
<keyword evidence="2" id="KW-1185">Reference proteome</keyword>
<reference evidence="1 2" key="1">
    <citation type="submission" date="2022-10" db="EMBL/GenBank/DDBJ databases">
        <title>Luteolibacter flavescens strain MCCC 1K03193, whole genome shotgun sequencing project.</title>
        <authorList>
            <person name="Zhao G."/>
            <person name="Shen L."/>
        </authorList>
    </citation>
    <scope>NUCLEOTIDE SEQUENCE [LARGE SCALE GENOMIC DNA]</scope>
    <source>
        <strain evidence="1 2">MCCC 1K03193</strain>
    </source>
</reference>
<dbReference type="EMBL" id="JAPDDS010000008">
    <property type="protein sequence ID" value="MCW1886202.1"/>
    <property type="molecule type" value="Genomic_DNA"/>
</dbReference>
<evidence type="ECO:0000313" key="1">
    <source>
        <dbReference type="EMBL" id="MCW1886202.1"/>
    </source>
</evidence>
<proteinExistence type="predicted"/>
<protein>
    <submittedName>
        <fullName evidence="1">Uncharacterized protein</fullName>
    </submittedName>
</protein>
<gene>
    <name evidence="1" type="ORF">OKA04_15800</name>
</gene>
<comment type="caution">
    <text evidence="1">The sequence shown here is derived from an EMBL/GenBank/DDBJ whole genome shotgun (WGS) entry which is preliminary data.</text>
</comment>
<evidence type="ECO:0000313" key="2">
    <source>
        <dbReference type="Proteomes" id="UP001207930"/>
    </source>
</evidence>
<dbReference type="Proteomes" id="UP001207930">
    <property type="component" value="Unassembled WGS sequence"/>
</dbReference>
<sequence length="185" mass="19948">MGAQEDCGPASLVPDGMSVMGVLFMDGSGFIGLRLAPIFIAGSFNLADMLLVRSTGLVALDAVPLLPLHAGHDLQSQHPQAADEQIPAEPRFPDIVRAQWELQTTADHLSAGEERASHHPALLPVAVKMMVRALRHRGSLSAWFSRRLVVAPKLPEGSEIATPKGFQELHFVLTVHRIQPAFSGL</sequence>
<accession>A0ABT3FRN4</accession>
<organism evidence="1 2">
    <name type="scientific">Luteolibacter flavescens</name>
    <dbReference type="NCBI Taxonomy" id="1859460"/>
    <lineage>
        <taxon>Bacteria</taxon>
        <taxon>Pseudomonadati</taxon>
        <taxon>Verrucomicrobiota</taxon>
        <taxon>Verrucomicrobiia</taxon>
        <taxon>Verrucomicrobiales</taxon>
        <taxon>Verrucomicrobiaceae</taxon>
        <taxon>Luteolibacter</taxon>
    </lineage>
</organism>